<dbReference type="OrthoDB" id="7777654at2759"/>
<organism evidence="1 2">
    <name type="scientific">Mycena venus</name>
    <dbReference type="NCBI Taxonomy" id="2733690"/>
    <lineage>
        <taxon>Eukaryota</taxon>
        <taxon>Fungi</taxon>
        <taxon>Dikarya</taxon>
        <taxon>Basidiomycota</taxon>
        <taxon>Agaricomycotina</taxon>
        <taxon>Agaricomycetes</taxon>
        <taxon>Agaricomycetidae</taxon>
        <taxon>Agaricales</taxon>
        <taxon>Marasmiineae</taxon>
        <taxon>Mycenaceae</taxon>
        <taxon>Mycena</taxon>
    </lineage>
</organism>
<sequence length="70" mass="7910">MYRQVTQPILGMFYFAGEATSVHHAWVVGSLNSAYRSVLEILIHEGNLTMIEKLTSPDCPFHNRTRSTVS</sequence>
<comment type="caution">
    <text evidence="1">The sequence shown here is derived from an EMBL/GenBank/DDBJ whole genome shotgun (WGS) entry which is preliminary data.</text>
</comment>
<dbReference type="Proteomes" id="UP000620124">
    <property type="component" value="Unassembled WGS sequence"/>
</dbReference>
<name>A0A8H6XYH0_9AGAR</name>
<protein>
    <submittedName>
        <fullName evidence="1">Amine oxidase</fullName>
    </submittedName>
</protein>
<dbReference type="EMBL" id="JACAZI010000010">
    <property type="protein sequence ID" value="KAF7349913.1"/>
    <property type="molecule type" value="Genomic_DNA"/>
</dbReference>
<dbReference type="AlphaFoldDB" id="A0A8H6XYH0"/>
<evidence type="ECO:0000313" key="1">
    <source>
        <dbReference type="EMBL" id="KAF7349913.1"/>
    </source>
</evidence>
<dbReference type="Gene3D" id="1.10.10.1620">
    <property type="match status" value="1"/>
</dbReference>
<evidence type="ECO:0000313" key="2">
    <source>
        <dbReference type="Proteomes" id="UP000620124"/>
    </source>
</evidence>
<gene>
    <name evidence="1" type="ORF">MVEN_01292000</name>
</gene>
<keyword evidence="2" id="KW-1185">Reference proteome</keyword>
<accession>A0A8H6XYH0</accession>
<proteinExistence type="predicted"/>
<reference evidence="1" key="1">
    <citation type="submission" date="2020-05" db="EMBL/GenBank/DDBJ databases">
        <title>Mycena genomes resolve the evolution of fungal bioluminescence.</title>
        <authorList>
            <person name="Tsai I.J."/>
        </authorList>
    </citation>
    <scope>NUCLEOTIDE SEQUENCE</scope>
    <source>
        <strain evidence="1">CCC161011</strain>
    </source>
</reference>